<feature type="domain" description="HTH araC/xylS-type" evidence="5">
    <location>
        <begin position="204"/>
        <end position="304"/>
    </location>
</feature>
<reference evidence="6" key="1">
    <citation type="submission" date="2022-11" db="EMBL/GenBank/DDBJ databases">
        <title>Parathalassolutuus dongxingensis gen. nov., sp. nov., a novel member of family Oceanospirillaceae isolated from a coastal shrimp pond in Guangxi, China.</title>
        <authorList>
            <person name="Chen H."/>
        </authorList>
    </citation>
    <scope>NUCLEOTIDE SEQUENCE</scope>
    <source>
        <strain evidence="6">G-43</strain>
    </source>
</reference>
<dbReference type="Proteomes" id="UP001150830">
    <property type="component" value="Unassembled WGS sequence"/>
</dbReference>
<gene>
    <name evidence="6" type="ORF">OUO13_00120</name>
</gene>
<sequence length="311" mass="35551">MNHTPHTSMFAASPGQPGRLSPLQPQRVQCPTTLLRLLPKLVRMTPEQRMEEATRDGLTLSHLEQEGLHLILQASRSRQQQLFWWMRLLNIESHPAQVYIPESRTPSFRLYTPLLPEAGAELTPIVRQYLGRRLGCRFLHGLLLLGWLMPEILHQALIQRSHWVITDYFLPTPSALEARPAGLAQQRLRFQFEALLANQPHSNQDLVGNLRRWIRAESNPPTLENAAIHLGFSERSLNRYLAGLGSSFQEEMDQWRCEQALKSLQNSDLDASQISQQLGYDNPANFGRACKRWFGQPAGAIQRELQRSTDT</sequence>
<keyword evidence="1" id="KW-0805">Transcription regulation</keyword>
<dbReference type="InterPro" id="IPR009057">
    <property type="entry name" value="Homeodomain-like_sf"/>
</dbReference>
<evidence type="ECO:0000256" key="3">
    <source>
        <dbReference type="ARBA" id="ARBA00023163"/>
    </source>
</evidence>
<dbReference type="EMBL" id="JAPNOA010000003">
    <property type="protein sequence ID" value="MCY0963602.1"/>
    <property type="molecule type" value="Genomic_DNA"/>
</dbReference>
<dbReference type="AlphaFoldDB" id="A0A9X3E9Z1"/>
<dbReference type="SMART" id="SM00342">
    <property type="entry name" value="HTH_ARAC"/>
    <property type="match status" value="1"/>
</dbReference>
<comment type="caution">
    <text evidence="6">The sequence shown here is derived from an EMBL/GenBank/DDBJ whole genome shotgun (WGS) entry which is preliminary data.</text>
</comment>
<dbReference type="GO" id="GO:0000976">
    <property type="term" value="F:transcription cis-regulatory region binding"/>
    <property type="evidence" value="ECO:0007669"/>
    <property type="project" value="TreeGrafter"/>
</dbReference>
<dbReference type="GO" id="GO:0005829">
    <property type="term" value="C:cytosol"/>
    <property type="evidence" value="ECO:0007669"/>
    <property type="project" value="TreeGrafter"/>
</dbReference>
<evidence type="ECO:0000256" key="4">
    <source>
        <dbReference type="SAM" id="MobiDB-lite"/>
    </source>
</evidence>
<protein>
    <submittedName>
        <fullName evidence="6">AraC family transcriptional regulator</fullName>
    </submittedName>
</protein>
<dbReference type="SUPFAM" id="SSF46689">
    <property type="entry name" value="Homeodomain-like"/>
    <property type="match status" value="1"/>
</dbReference>
<name>A0A9X3E9Z1_9GAMM</name>
<dbReference type="PANTHER" id="PTHR47894:SF1">
    <property type="entry name" value="HTH-TYPE TRANSCRIPTIONAL REGULATOR VQSM"/>
    <property type="match status" value="1"/>
</dbReference>
<evidence type="ECO:0000256" key="1">
    <source>
        <dbReference type="ARBA" id="ARBA00023015"/>
    </source>
</evidence>
<evidence type="ECO:0000256" key="2">
    <source>
        <dbReference type="ARBA" id="ARBA00023125"/>
    </source>
</evidence>
<keyword evidence="2" id="KW-0238">DNA-binding</keyword>
<keyword evidence="3" id="KW-0804">Transcription</keyword>
<dbReference type="PANTHER" id="PTHR47894">
    <property type="entry name" value="HTH-TYPE TRANSCRIPTIONAL REGULATOR GADX"/>
    <property type="match status" value="1"/>
</dbReference>
<keyword evidence="7" id="KW-1185">Reference proteome</keyword>
<dbReference type="Gene3D" id="1.10.10.60">
    <property type="entry name" value="Homeodomain-like"/>
    <property type="match status" value="1"/>
</dbReference>
<evidence type="ECO:0000313" key="7">
    <source>
        <dbReference type="Proteomes" id="UP001150830"/>
    </source>
</evidence>
<dbReference type="InterPro" id="IPR018060">
    <property type="entry name" value="HTH_AraC"/>
</dbReference>
<dbReference type="Pfam" id="PF12833">
    <property type="entry name" value="HTH_18"/>
    <property type="match status" value="1"/>
</dbReference>
<dbReference type="RefSeq" id="WP_283171822.1">
    <property type="nucleotide sequence ID" value="NZ_JAPNOA010000003.1"/>
</dbReference>
<accession>A0A9X3E9Z1</accession>
<evidence type="ECO:0000259" key="5">
    <source>
        <dbReference type="PROSITE" id="PS01124"/>
    </source>
</evidence>
<proteinExistence type="predicted"/>
<evidence type="ECO:0000313" key="6">
    <source>
        <dbReference type="EMBL" id="MCY0963602.1"/>
    </source>
</evidence>
<dbReference type="GO" id="GO:0003700">
    <property type="term" value="F:DNA-binding transcription factor activity"/>
    <property type="evidence" value="ECO:0007669"/>
    <property type="project" value="InterPro"/>
</dbReference>
<feature type="region of interest" description="Disordered" evidence="4">
    <location>
        <begin position="1"/>
        <end position="24"/>
    </location>
</feature>
<organism evidence="6 7">
    <name type="scientific">Parathalassolituus penaei</name>
    <dbReference type="NCBI Taxonomy" id="2997323"/>
    <lineage>
        <taxon>Bacteria</taxon>
        <taxon>Pseudomonadati</taxon>
        <taxon>Pseudomonadota</taxon>
        <taxon>Gammaproteobacteria</taxon>
        <taxon>Oceanospirillales</taxon>
        <taxon>Oceanospirillaceae</taxon>
        <taxon>Parathalassolituus</taxon>
    </lineage>
</organism>
<dbReference type="PROSITE" id="PS01124">
    <property type="entry name" value="HTH_ARAC_FAMILY_2"/>
    <property type="match status" value="1"/>
</dbReference>